<dbReference type="KEGG" id="acan:ACA1_367150"/>
<dbReference type="InterPro" id="IPR002123">
    <property type="entry name" value="Plipid/glycerol_acylTrfase"/>
</dbReference>
<organism evidence="3 4">
    <name type="scientific">Acanthamoeba castellanii (strain ATCC 30010 / Neff)</name>
    <dbReference type="NCBI Taxonomy" id="1257118"/>
    <lineage>
        <taxon>Eukaryota</taxon>
        <taxon>Amoebozoa</taxon>
        <taxon>Discosea</taxon>
        <taxon>Longamoebia</taxon>
        <taxon>Centramoebida</taxon>
        <taxon>Acanthamoebidae</taxon>
        <taxon>Acanthamoeba</taxon>
    </lineage>
</organism>
<feature type="region of interest" description="Disordered" evidence="1">
    <location>
        <begin position="299"/>
        <end position="334"/>
    </location>
</feature>
<keyword evidence="3" id="KW-0012">Acyltransferase</keyword>
<accession>L8GM93</accession>
<keyword evidence="3" id="KW-0808">Transferase</keyword>
<proteinExistence type="predicted"/>
<sequence length="334" mass="37377">MDSSTPAAASSTHTHTLELDAKAQRRKERALRAILEQKPPSVKWMGRWCSPLTKAFDPVFYGLENVPSNPGAKLMFVGNHTMMALDLPVLLFGLLQERGLFVRTMGDHFHFHIPGWKRILMKMGVVDGTREICRALLEDNHPVLIYPGGAREAFKKKSDPKYALFWADHKGFARMAIQTEAIIVPVTVLGMEDMIGVLCDIPASKKRDLTVPAMKPPGPRKYQRLYYHFGPPIPTAAFQRNDCEANSTRLRDQTQEVILSGLRFLQAVQRVDPNRFGYVRMLRELLPWLRETKALTSSKDGEVVVGERPTAEADDGRGDTTSKPTVAVATGSHC</sequence>
<feature type="region of interest" description="Disordered" evidence="1">
    <location>
        <begin position="1"/>
        <end position="22"/>
    </location>
</feature>
<dbReference type="AlphaFoldDB" id="L8GM93"/>
<evidence type="ECO:0000313" key="3">
    <source>
        <dbReference type="EMBL" id="ELR14082.1"/>
    </source>
</evidence>
<dbReference type="GeneID" id="14914467"/>
<evidence type="ECO:0000256" key="1">
    <source>
        <dbReference type="SAM" id="MobiDB-lite"/>
    </source>
</evidence>
<evidence type="ECO:0000259" key="2">
    <source>
        <dbReference type="SMART" id="SM00563"/>
    </source>
</evidence>
<dbReference type="OMA" id="FARMAIQ"/>
<dbReference type="OrthoDB" id="44277at2759"/>
<keyword evidence="4" id="KW-1185">Reference proteome</keyword>
<dbReference type="PANTHER" id="PTHR22753:SF14">
    <property type="entry name" value="MONOACYLGLYCEROL_DIACYLGLYCEROL O-ACYLTRANSFERASE"/>
    <property type="match status" value="1"/>
</dbReference>
<feature type="compositionally biased region" description="Basic and acidic residues" evidence="1">
    <location>
        <begin position="309"/>
        <end position="320"/>
    </location>
</feature>
<dbReference type="PANTHER" id="PTHR22753">
    <property type="entry name" value="TRANSMEMBRANE PROTEIN 68"/>
    <property type="match status" value="1"/>
</dbReference>
<dbReference type="EMBL" id="KB008073">
    <property type="protein sequence ID" value="ELR14082.1"/>
    <property type="molecule type" value="Genomic_DNA"/>
</dbReference>
<feature type="compositionally biased region" description="Low complexity" evidence="1">
    <location>
        <begin position="1"/>
        <end position="14"/>
    </location>
</feature>
<dbReference type="CDD" id="cd07987">
    <property type="entry name" value="LPLAT_MGAT-like"/>
    <property type="match status" value="1"/>
</dbReference>
<reference evidence="3 4" key="1">
    <citation type="journal article" date="2013" name="Genome Biol.">
        <title>Genome of Acanthamoeba castellanii highlights extensive lateral gene transfer and early evolution of tyrosine kinase signaling.</title>
        <authorList>
            <person name="Clarke M."/>
            <person name="Lohan A.J."/>
            <person name="Liu B."/>
            <person name="Lagkouvardos I."/>
            <person name="Roy S."/>
            <person name="Zafar N."/>
            <person name="Bertelli C."/>
            <person name="Schilde C."/>
            <person name="Kianianmomeni A."/>
            <person name="Burglin T.R."/>
            <person name="Frech C."/>
            <person name="Turcotte B."/>
            <person name="Kopec K.O."/>
            <person name="Synnott J.M."/>
            <person name="Choo C."/>
            <person name="Paponov I."/>
            <person name="Finkler A."/>
            <person name="Soon Heng Tan C."/>
            <person name="Hutchins A.P."/>
            <person name="Weinmeier T."/>
            <person name="Rattei T."/>
            <person name="Chu J.S."/>
            <person name="Gimenez G."/>
            <person name="Irimia M."/>
            <person name="Rigden D.J."/>
            <person name="Fitzpatrick D.A."/>
            <person name="Lorenzo-Morales J."/>
            <person name="Bateman A."/>
            <person name="Chiu C.H."/>
            <person name="Tang P."/>
            <person name="Hegemann P."/>
            <person name="Fromm H."/>
            <person name="Raoult D."/>
            <person name="Greub G."/>
            <person name="Miranda-Saavedra D."/>
            <person name="Chen N."/>
            <person name="Nash P."/>
            <person name="Ginger M.L."/>
            <person name="Horn M."/>
            <person name="Schaap P."/>
            <person name="Caler L."/>
            <person name="Loftus B."/>
        </authorList>
    </citation>
    <scope>NUCLEOTIDE SEQUENCE [LARGE SCALE GENOMIC DNA]</scope>
    <source>
        <strain evidence="3 4">Neff</strain>
    </source>
</reference>
<dbReference type="GO" id="GO:0016020">
    <property type="term" value="C:membrane"/>
    <property type="evidence" value="ECO:0007669"/>
    <property type="project" value="TreeGrafter"/>
</dbReference>
<dbReference type="SUPFAM" id="SSF69593">
    <property type="entry name" value="Glycerol-3-phosphate (1)-acyltransferase"/>
    <property type="match status" value="1"/>
</dbReference>
<dbReference type="SMART" id="SM00563">
    <property type="entry name" value="PlsC"/>
    <property type="match status" value="1"/>
</dbReference>
<dbReference type="Pfam" id="PF01553">
    <property type="entry name" value="Acyltransferase"/>
    <property type="match status" value="1"/>
</dbReference>
<evidence type="ECO:0000313" key="4">
    <source>
        <dbReference type="Proteomes" id="UP000011083"/>
    </source>
</evidence>
<dbReference type="GO" id="GO:0016746">
    <property type="term" value="F:acyltransferase activity"/>
    <property type="evidence" value="ECO:0007669"/>
    <property type="project" value="UniProtKB-KW"/>
</dbReference>
<dbReference type="RefSeq" id="XP_004336095.1">
    <property type="nucleotide sequence ID" value="XM_004336047.1"/>
</dbReference>
<gene>
    <name evidence="3" type="ORF">ACA1_367150</name>
</gene>
<name>L8GM93_ACACF</name>
<dbReference type="Proteomes" id="UP000011083">
    <property type="component" value="Unassembled WGS sequence"/>
</dbReference>
<feature type="domain" description="Phospholipid/glycerol acyltransferase" evidence="2">
    <location>
        <begin position="74"/>
        <end position="191"/>
    </location>
</feature>
<dbReference type="STRING" id="1257118.L8GM93"/>
<protein>
    <submittedName>
        <fullName evidence="3">Acyltransferase domain containing protein</fullName>
    </submittedName>
</protein>
<dbReference type="VEuPathDB" id="AmoebaDB:ACA1_367150"/>